<organism evidence="2 3">
    <name type="scientific">Streptomyces pseudovenezuelae</name>
    <dbReference type="NCBI Taxonomy" id="67350"/>
    <lineage>
        <taxon>Bacteria</taxon>
        <taxon>Bacillati</taxon>
        <taxon>Actinomycetota</taxon>
        <taxon>Actinomycetes</taxon>
        <taxon>Kitasatosporales</taxon>
        <taxon>Streptomycetaceae</taxon>
        <taxon>Streptomyces</taxon>
        <taxon>Streptomyces aurantiacus group</taxon>
    </lineage>
</organism>
<feature type="compositionally biased region" description="Basic residues" evidence="1">
    <location>
        <begin position="197"/>
        <end position="216"/>
    </location>
</feature>
<gene>
    <name evidence="2" type="ORF">M2283_009901</name>
</gene>
<proteinExistence type="predicted"/>
<evidence type="ECO:0000313" key="3">
    <source>
        <dbReference type="Proteomes" id="UP001160499"/>
    </source>
</evidence>
<feature type="region of interest" description="Disordered" evidence="1">
    <location>
        <begin position="83"/>
        <end position="108"/>
    </location>
</feature>
<keyword evidence="3" id="KW-1185">Reference proteome</keyword>
<name>A0ABT6M349_9ACTN</name>
<feature type="region of interest" description="Disordered" evidence="1">
    <location>
        <begin position="162"/>
        <end position="226"/>
    </location>
</feature>
<reference evidence="2 3" key="1">
    <citation type="submission" date="2023-04" db="EMBL/GenBank/DDBJ databases">
        <title>Forest soil microbial communities from Buena Vista Peninsula, Colon Province, Panama.</title>
        <authorList>
            <person name="Bouskill N."/>
        </authorList>
    </citation>
    <scope>NUCLEOTIDE SEQUENCE [LARGE SCALE GENOMIC DNA]</scope>
    <source>
        <strain evidence="2 3">GGS1</strain>
    </source>
</reference>
<protein>
    <submittedName>
        <fullName evidence="2">Uncharacterized protein</fullName>
    </submittedName>
</protein>
<comment type="caution">
    <text evidence="2">The sequence shown here is derived from an EMBL/GenBank/DDBJ whole genome shotgun (WGS) entry which is preliminary data.</text>
</comment>
<evidence type="ECO:0000256" key="1">
    <source>
        <dbReference type="SAM" id="MobiDB-lite"/>
    </source>
</evidence>
<sequence length="248" mass="27614">MLPVPRNRQGHGASCCERCCGIDSTADSCDSQALCVLERLRWSGRPIRGATVCITGAEGGTCARRPGSDIRMAHDHAVEQVHSRQHAPRDSPFRGHRPKLPGLDPRAGDVFTSRHVIDPHTADSSLRRSACVEPIRPLPPVLRTTRDVRRRYRRLVAEPAKSRLPGKGRGVSRTLVTGYQGPRLGRHPTKPIGRTATTRHYRRRRLPQPGRRNRRSRSSDNKCGGVGVDVVAGCRSRWSMRRSLARAR</sequence>
<dbReference type="Proteomes" id="UP001160499">
    <property type="component" value="Unassembled WGS sequence"/>
</dbReference>
<evidence type="ECO:0000313" key="2">
    <source>
        <dbReference type="EMBL" id="MDH6222550.1"/>
    </source>
</evidence>
<dbReference type="EMBL" id="JARXVH010000036">
    <property type="protein sequence ID" value="MDH6222550.1"/>
    <property type="molecule type" value="Genomic_DNA"/>
</dbReference>
<feature type="compositionally biased region" description="Basic and acidic residues" evidence="1">
    <location>
        <begin position="83"/>
        <end position="93"/>
    </location>
</feature>
<accession>A0ABT6M349</accession>